<evidence type="ECO:0000313" key="10">
    <source>
        <dbReference type="Proteomes" id="UP000727962"/>
    </source>
</evidence>
<dbReference type="Gene3D" id="3.90.10.10">
    <property type="entry name" value="Cytochrome C3"/>
    <property type="match status" value="2"/>
</dbReference>
<evidence type="ECO:0000259" key="8">
    <source>
        <dbReference type="Pfam" id="PF14522"/>
    </source>
</evidence>
<evidence type="ECO:0000256" key="2">
    <source>
        <dbReference type="ARBA" id="ARBA00022617"/>
    </source>
</evidence>
<dbReference type="EMBL" id="JACOSL010000039">
    <property type="protein sequence ID" value="MBI1756782.1"/>
    <property type="molecule type" value="Genomic_DNA"/>
</dbReference>
<dbReference type="Proteomes" id="UP000727962">
    <property type="component" value="Unassembled WGS sequence"/>
</dbReference>
<keyword evidence="3" id="KW-0479">Metal-binding</keyword>
<reference evidence="9" key="1">
    <citation type="submission" date="2020-07" db="EMBL/GenBank/DDBJ databases">
        <title>Huge and variable diversity of episymbiotic CPR bacteria and DPANN archaea in groundwater ecosystems.</title>
        <authorList>
            <person name="He C.Y."/>
            <person name="Keren R."/>
            <person name="Whittaker M."/>
            <person name="Farag I.F."/>
            <person name="Doudna J."/>
            <person name="Cate J.H.D."/>
            <person name="Banfield J.F."/>
        </authorList>
    </citation>
    <scope>NUCLEOTIDE SEQUENCE</scope>
    <source>
        <strain evidence="9">NC_groundwater_17_Pr7_B-0.1um_64_12</strain>
    </source>
</reference>
<dbReference type="GO" id="GO:0009055">
    <property type="term" value="F:electron transfer activity"/>
    <property type="evidence" value="ECO:0007669"/>
    <property type="project" value="InterPro"/>
</dbReference>
<dbReference type="InterPro" id="IPR020942">
    <property type="entry name" value="Cyt_c_III_dom"/>
</dbReference>
<keyword evidence="6" id="KW-0812">Transmembrane</keyword>
<dbReference type="GO" id="GO:0020037">
    <property type="term" value="F:heme binding"/>
    <property type="evidence" value="ECO:0007669"/>
    <property type="project" value="InterPro"/>
</dbReference>
<dbReference type="InterPro" id="IPR029467">
    <property type="entry name" value="Cyt_c7-like"/>
</dbReference>
<feature type="domain" description="Class III cytochrome C" evidence="7">
    <location>
        <begin position="40"/>
        <end position="93"/>
    </location>
</feature>
<gene>
    <name evidence="9" type="ORF">HYR64_06715</name>
</gene>
<dbReference type="PANTHER" id="PTHR39425:SF1">
    <property type="entry name" value="CYTOCHROME C7-LIKE DOMAIN-CONTAINING PROTEIN"/>
    <property type="match status" value="1"/>
</dbReference>
<evidence type="ECO:0000256" key="6">
    <source>
        <dbReference type="SAM" id="Phobius"/>
    </source>
</evidence>
<feature type="transmembrane region" description="Helical" evidence="6">
    <location>
        <begin position="12"/>
        <end position="34"/>
    </location>
</feature>
<feature type="domain" description="Cytochrome c7-like" evidence="8">
    <location>
        <begin position="126"/>
        <end position="174"/>
    </location>
</feature>
<evidence type="ECO:0000256" key="4">
    <source>
        <dbReference type="ARBA" id="ARBA00022982"/>
    </source>
</evidence>
<comment type="caution">
    <text evidence="9">The sequence shown here is derived from an EMBL/GenBank/DDBJ whole genome shotgun (WGS) entry which is preliminary data.</text>
</comment>
<dbReference type="GO" id="GO:0046872">
    <property type="term" value="F:metal ion binding"/>
    <property type="evidence" value="ECO:0007669"/>
    <property type="project" value="UniProtKB-KW"/>
</dbReference>
<keyword evidence="2" id="KW-0349">Heme</keyword>
<keyword evidence="5" id="KW-0408">Iron</keyword>
<dbReference type="Pfam" id="PF02085">
    <property type="entry name" value="Cytochrom_CIII"/>
    <property type="match status" value="1"/>
</dbReference>
<organism evidence="9 10">
    <name type="scientific">Fimbriimonas ginsengisoli</name>
    <dbReference type="NCBI Taxonomy" id="1005039"/>
    <lineage>
        <taxon>Bacteria</taxon>
        <taxon>Bacillati</taxon>
        <taxon>Armatimonadota</taxon>
        <taxon>Fimbriimonadia</taxon>
        <taxon>Fimbriimonadales</taxon>
        <taxon>Fimbriimonadaceae</taxon>
        <taxon>Fimbriimonas</taxon>
    </lineage>
</organism>
<keyword evidence="4" id="KW-0249">Electron transport</keyword>
<keyword evidence="1" id="KW-0813">Transport</keyword>
<evidence type="ECO:0000313" key="9">
    <source>
        <dbReference type="EMBL" id="MBI1756782.1"/>
    </source>
</evidence>
<dbReference type="AlphaFoldDB" id="A0A931LSY4"/>
<dbReference type="PANTHER" id="PTHR39425">
    <property type="entry name" value="LIPOPROTEIN CYTOCHROME C"/>
    <property type="match status" value="1"/>
</dbReference>
<dbReference type="InterPro" id="IPR036280">
    <property type="entry name" value="Multihaem_cyt_sf"/>
</dbReference>
<name>A0A931LSY4_FIMGI</name>
<evidence type="ECO:0000259" key="7">
    <source>
        <dbReference type="Pfam" id="PF02085"/>
    </source>
</evidence>
<sequence length="251" mass="28506">MAQLFKPAANQAAKMSLIFGTTLPIVIGLMIAAVSRSPLNTKVEVPKNQPVPFSHQHHAWELGIDCRYCHTSVEKSSFAGIPPTETCMSCHSQIWTNSPMLEPIRQSYETGTPIRWNKVNKVPEFVYFNHSIHIARGLNCNTCHGPVQEMNITYKGNAFQMAWCVQCHRAPQNYFYKDESRPDLSPRQQVFNLYWKLQEKGRSGLSGREQDFIEGHDPISLAKDDVDKGRKLVNEYGVKVQQLADCSVCHR</sequence>
<keyword evidence="6" id="KW-0472">Membrane</keyword>
<dbReference type="CDD" id="cd08168">
    <property type="entry name" value="Cytochrom_C3"/>
    <property type="match status" value="1"/>
</dbReference>
<protein>
    <submittedName>
        <fullName evidence="9">Cytochrome c3 family protein</fullName>
    </submittedName>
</protein>
<proteinExistence type="predicted"/>
<dbReference type="SUPFAM" id="SSF48695">
    <property type="entry name" value="Multiheme cytochromes"/>
    <property type="match status" value="1"/>
</dbReference>
<evidence type="ECO:0000256" key="5">
    <source>
        <dbReference type="ARBA" id="ARBA00023004"/>
    </source>
</evidence>
<evidence type="ECO:0000256" key="3">
    <source>
        <dbReference type="ARBA" id="ARBA00022723"/>
    </source>
</evidence>
<accession>A0A931LSY4</accession>
<evidence type="ECO:0000256" key="1">
    <source>
        <dbReference type="ARBA" id="ARBA00022448"/>
    </source>
</evidence>
<keyword evidence="6" id="KW-1133">Transmembrane helix</keyword>
<dbReference type="Pfam" id="PF14522">
    <property type="entry name" value="Cytochrome_C7"/>
    <property type="match status" value="1"/>
</dbReference>